<dbReference type="EMBL" id="CP064795">
    <property type="protein sequence ID" value="QPG06417.1"/>
    <property type="molecule type" value="Genomic_DNA"/>
</dbReference>
<feature type="transmembrane region" description="Helical" evidence="5">
    <location>
        <begin position="83"/>
        <end position="102"/>
    </location>
</feature>
<dbReference type="RefSeq" id="WP_195811493.1">
    <property type="nucleotide sequence ID" value="NZ_CP064795.1"/>
</dbReference>
<dbReference type="Pfam" id="PF04932">
    <property type="entry name" value="Wzy_C"/>
    <property type="match status" value="1"/>
</dbReference>
<comment type="subcellular location">
    <subcellularLocation>
        <location evidence="1">Membrane</location>
        <topology evidence="1">Multi-pass membrane protein</topology>
    </subcellularLocation>
</comment>
<dbReference type="Proteomes" id="UP000595095">
    <property type="component" value="Chromosome"/>
</dbReference>
<keyword evidence="3 5" id="KW-1133">Transmembrane helix</keyword>
<keyword evidence="2 5" id="KW-0812">Transmembrane</keyword>
<reference evidence="8 9" key="1">
    <citation type="submission" date="2020-11" db="EMBL/GenBank/DDBJ databases">
        <title>Complete genome sequence for Salinimonas sp. strain G2-b.</title>
        <authorList>
            <person name="Park S.-J."/>
        </authorList>
    </citation>
    <scope>NUCLEOTIDE SEQUENCE [LARGE SCALE GENOMIC DNA]</scope>
    <source>
        <strain evidence="8 9">G2-b</strain>
    </source>
</reference>
<feature type="transmembrane region" description="Helical" evidence="5">
    <location>
        <begin position="208"/>
        <end position="224"/>
    </location>
</feature>
<organism evidence="8 9">
    <name type="scientific">Salinimonas marina</name>
    <dbReference type="NCBI Taxonomy" id="2785918"/>
    <lineage>
        <taxon>Bacteria</taxon>
        <taxon>Pseudomonadati</taxon>
        <taxon>Pseudomonadota</taxon>
        <taxon>Gammaproteobacteria</taxon>
        <taxon>Alteromonadales</taxon>
        <taxon>Alteromonadaceae</taxon>
        <taxon>Alteromonas/Salinimonas group</taxon>
        <taxon>Salinimonas</taxon>
    </lineage>
</organism>
<evidence type="ECO:0000256" key="3">
    <source>
        <dbReference type="ARBA" id="ARBA00022989"/>
    </source>
</evidence>
<feature type="domain" description="DUF5935" evidence="7">
    <location>
        <begin position="31"/>
        <end position="198"/>
    </location>
</feature>
<evidence type="ECO:0000256" key="5">
    <source>
        <dbReference type="SAM" id="Phobius"/>
    </source>
</evidence>
<feature type="domain" description="O-antigen ligase-related" evidence="6">
    <location>
        <begin position="213"/>
        <end position="349"/>
    </location>
</feature>
<keyword evidence="8" id="KW-0436">Ligase</keyword>
<sequence length="426" mass="49304">MKTQAAELKDTDFVFFKVKNLWTYFISESLAFKSICAYLFIEYARPQEIFPIIDILPWAQVFLGLSFLGLFADKKARMKFSGMHFLLLLFTLVIHLSIAGAYEPKWGMEYYVIFIQWVIIFFLIASIITTKERFYIFFLVFFVCSLKIAFGTARNFAFRGFGFTSWGLKGPSGYFENSGELAVLMLILFPISYYFYRSYKKDVRVWEKYILIAAVICPILTILGSSSRGAQIALVAQLLVMFWRQVFKPKVFVSIAVLAWLGWQVLPAEQKLRFTEIGEDKSSIQRTLYWENGWEMMKDHPVLGVGYFNFRPYFQDHYPEDVLYEYAQLPHNIFIQVGTDAGFLGLGTYMLIIVMALTRRLPVKLGSTREIEPYYLAAWQGLKIGVIGFVIAGQFVTIGYYPFLWISIALQTALKFAIQENLNRKA</sequence>
<feature type="transmembrane region" description="Helical" evidence="5">
    <location>
        <begin position="333"/>
        <end position="354"/>
    </location>
</feature>
<evidence type="ECO:0000313" key="8">
    <source>
        <dbReference type="EMBL" id="QPG06417.1"/>
    </source>
</evidence>
<dbReference type="InterPro" id="IPR051533">
    <property type="entry name" value="WaaL-like"/>
</dbReference>
<evidence type="ECO:0000256" key="4">
    <source>
        <dbReference type="ARBA" id="ARBA00023136"/>
    </source>
</evidence>
<gene>
    <name evidence="8" type="ORF">IT774_04285</name>
</gene>
<accession>A0A7S9DYP5</accession>
<dbReference type="KEGG" id="smaa:IT774_04285"/>
<proteinExistence type="predicted"/>
<protein>
    <submittedName>
        <fullName evidence="8">O-antigen ligase family protein</fullName>
    </submittedName>
</protein>
<feature type="transmembrane region" description="Helical" evidence="5">
    <location>
        <begin position="251"/>
        <end position="266"/>
    </location>
</feature>
<dbReference type="PANTHER" id="PTHR37422">
    <property type="entry name" value="TEICHURONIC ACID BIOSYNTHESIS PROTEIN TUAE"/>
    <property type="match status" value="1"/>
</dbReference>
<feature type="transmembrane region" description="Helical" evidence="5">
    <location>
        <begin position="108"/>
        <end position="128"/>
    </location>
</feature>
<dbReference type="InterPro" id="IPR007016">
    <property type="entry name" value="O-antigen_ligase-rel_domated"/>
</dbReference>
<dbReference type="PANTHER" id="PTHR37422:SF13">
    <property type="entry name" value="LIPOPOLYSACCHARIDE BIOSYNTHESIS PROTEIN PA4999-RELATED"/>
    <property type="match status" value="1"/>
</dbReference>
<feature type="transmembrane region" description="Helical" evidence="5">
    <location>
        <begin position="21"/>
        <end position="43"/>
    </location>
</feature>
<evidence type="ECO:0000256" key="1">
    <source>
        <dbReference type="ARBA" id="ARBA00004141"/>
    </source>
</evidence>
<dbReference type="GO" id="GO:0016020">
    <property type="term" value="C:membrane"/>
    <property type="evidence" value="ECO:0007669"/>
    <property type="project" value="UniProtKB-SubCell"/>
</dbReference>
<evidence type="ECO:0000313" key="9">
    <source>
        <dbReference type="Proteomes" id="UP000595095"/>
    </source>
</evidence>
<feature type="transmembrane region" description="Helical" evidence="5">
    <location>
        <begin position="178"/>
        <end position="196"/>
    </location>
</feature>
<dbReference type="InterPro" id="IPR045979">
    <property type="entry name" value="DUF5935"/>
</dbReference>
<keyword evidence="9" id="KW-1185">Reference proteome</keyword>
<evidence type="ECO:0000256" key="2">
    <source>
        <dbReference type="ARBA" id="ARBA00022692"/>
    </source>
</evidence>
<evidence type="ECO:0000259" key="6">
    <source>
        <dbReference type="Pfam" id="PF04932"/>
    </source>
</evidence>
<name>A0A7S9DYP5_9ALTE</name>
<dbReference type="GO" id="GO:0016874">
    <property type="term" value="F:ligase activity"/>
    <property type="evidence" value="ECO:0007669"/>
    <property type="project" value="UniProtKB-KW"/>
</dbReference>
<keyword evidence="4 5" id="KW-0472">Membrane</keyword>
<feature type="transmembrane region" description="Helical" evidence="5">
    <location>
        <begin position="135"/>
        <end position="158"/>
    </location>
</feature>
<dbReference type="AlphaFoldDB" id="A0A7S9DYP5"/>
<dbReference type="Pfam" id="PF19358">
    <property type="entry name" value="DUF5935"/>
    <property type="match status" value="1"/>
</dbReference>
<evidence type="ECO:0000259" key="7">
    <source>
        <dbReference type="Pfam" id="PF19358"/>
    </source>
</evidence>
<feature type="transmembrane region" description="Helical" evidence="5">
    <location>
        <begin position="49"/>
        <end position="71"/>
    </location>
</feature>